<accession>X1VVS8</accession>
<sequence length="55" mass="6330">MTLHAFDEGFISLDRVYDARDDLTQGKKGHLSALLEYHQQWAMLQVLMGKEIPVL</sequence>
<protein>
    <submittedName>
        <fullName evidence="1">Uncharacterized protein</fullName>
    </submittedName>
</protein>
<organism evidence="1">
    <name type="scientific">marine sediment metagenome</name>
    <dbReference type="NCBI Taxonomy" id="412755"/>
    <lineage>
        <taxon>unclassified sequences</taxon>
        <taxon>metagenomes</taxon>
        <taxon>ecological metagenomes</taxon>
    </lineage>
</organism>
<name>X1VVS8_9ZZZZ</name>
<proteinExistence type="predicted"/>
<comment type="caution">
    <text evidence="1">The sequence shown here is derived from an EMBL/GenBank/DDBJ whole genome shotgun (WGS) entry which is preliminary data.</text>
</comment>
<dbReference type="AlphaFoldDB" id="X1VVS8"/>
<dbReference type="SUPFAM" id="SSF56954">
    <property type="entry name" value="Outer membrane efflux proteins (OEP)"/>
    <property type="match status" value="1"/>
</dbReference>
<reference evidence="1" key="1">
    <citation type="journal article" date="2014" name="Front. Microbiol.">
        <title>High frequency of phylogenetically diverse reductive dehalogenase-homologous genes in deep subseafloor sedimentary metagenomes.</title>
        <authorList>
            <person name="Kawai M."/>
            <person name="Futagami T."/>
            <person name="Toyoda A."/>
            <person name="Takaki Y."/>
            <person name="Nishi S."/>
            <person name="Hori S."/>
            <person name="Arai W."/>
            <person name="Tsubouchi T."/>
            <person name="Morono Y."/>
            <person name="Uchiyama I."/>
            <person name="Ito T."/>
            <person name="Fujiyama A."/>
            <person name="Inagaki F."/>
            <person name="Takami H."/>
        </authorList>
    </citation>
    <scope>NUCLEOTIDE SEQUENCE</scope>
    <source>
        <strain evidence="1">Expedition CK06-06</strain>
    </source>
</reference>
<gene>
    <name evidence="1" type="ORF">S12H4_55625</name>
</gene>
<evidence type="ECO:0000313" key="1">
    <source>
        <dbReference type="EMBL" id="GAJ22266.1"/>
    </source>
</evidence>
<dbReference type="EMBL" id="BARW01035702">
    <property type="protein sequence ID" value="GAJ22266.1"/>
    <property type="molecule type" value="Genomic_DNA"/>
</dbReference>